<dbReference type="GO" id="GO:0016740">
    <property type="term" value="F:transferase activity"/>
    <property type="evidence" value="ECO:0007669"/>
    <property type="project" value="UniProtKB-KW"/>
</dbReference>
<proteinExistence type="predicted"/>
<evidence type="ECO:0000256" key="2">
    <source>
        <dbReference type="ARBA" id="ARBA00022679"/>
    </source>
</evidence>
<keyword evidence="2 5" id="KW-0808">Transferase</keyword>
<accession>A0A9Y1BSX2</accession>
<dbReference type="InterPro" id="IPR001451">
    <property type="entry name" value="Hexapep"/>
</dbReference>
<evidence type="ECO:0000256" key="3">
    <source>
        <dbReference type="ARBA" id="ARBA00022915"/>
    </source>
</evidence>
<keyword evidence="1" id="KW-0028">Amino-acid biosynthesis</keyword>
<dbReference type="PROSITE" id="PS00101">
    <property type="entry name" value="HEXAPEP_TRANSFERASES"/>
    <property type="match status" value="1"/>
</dbReference>
<dbReference type="InterPro" id="IPR018357">
    <property type="entry name" value="Hexapep_transf_CS"/>
</dbReference>
<keyword evidence="3" id="KW-0220">Diaminopimelate biosynthesis</keyword>
<dbReference type="Gene3D" id="2.160.10.10">
    <property type="entry name" value="Hexapeptide repeat proteins"/>
    <property type="match status" value="1"/>
</dbReference>
<organism evidence="5">
    <name type="scientific">Candidatus Heimdallarchaeum endolithica</name>
    <dbReference type="NCBI Taxonomy" id="2876572"/>
    <lineage>
        <taxon>Archaea</taxon>
        <taxon>Promethearchaeati</taxon>
        <taxon>Candidatus Heimdallarchaeota</taxon>
        <taxon>Candidatus Heimdallarchaeia (ex Rinke et al. 2021) (nom. nud.)</taxon>
        <taxon>Candidatus Heimdallarchaeales</taxon>
        <taxon>Candidatus Heimdallarchaeaceae</taxon>
        <taxon>Candidatus Heimdallarchaeum</taxon>
    </lineage>
</organism>
<gene>
    <name evidence="5" type="ORF">K9W46_04070</name>
</gene>
<evidence type="ECO:0000256" key="1">
    <source>
        <dbReference type="ARBA" id="ARBA00022605"/>
    </source>
</evidence>
<sequence>MLNLWTKASDFVKIGENVVIGAYSVLGVKPRSEQITDLIIGDNSIIRSHSVLYTNTKIGEKFQTGHGVLIRENNIIGKNVSFGSHSIIERDAFIGNNVRIHSNVFIPEYTHIEDNAWIGPNVVITNAYHPLCKKAKECMKGPTIKKHAIIGANTTILPYVVIGEKAFVAAGSVVTRDVPNGKVVAGNPAKIINNTKNLECKTGILGKNPYR</sequence>
<name>A0A9Y1BSX2_9ARCH</name>
<dbReference type="CDD" id="cd03358">
    <property type="entry name" value="LbH_WxcM_N_like"/>
    <property type="match status" value="1"/>
</dbReference>
<dbReference type="Pfam" id="PF00132">
    <property type="entry name" value="Hexapep"/>
    <property type="match status" value="2"/>
</dbReference>
<dbReference type="InterPro" id="IPR050179">
    <property type="entry name" value="Trans_hexapeptide_repeat"/>
</dbReference>
<dbReference type="PANTHER" id="PTHR43300">
    <property type="entry name" value="ACETYLTRANSFERASE"/>
    <property type="match status" value="1"/>
</dbReference>
<dbReference type="AlphaFoldDB" id="A0A9Y1BSX2"/>
<reference evidence="5" key="1">
    <citation type="journal article" date="2022" name="Nat. Microbiol.">
        <title>Unique mobile elements and scalable gene flow at the prokaryote-eukaryote boundary revealed by circularized Asgard archaea genomes.</title>
        <authorList>
            <person name="Wu F."/>
            <person name="Speth D.R."/>
            <person name="Philosof A."/>
            <person name="Cremiere A."/>
            <person name="Narayanan A."/>
            <person name="Barco R.A."/>
            <person name="Connon S.A."/>
            <person name="Amend J.P."/>
            <person name="Antoshechkin I.A."/>
            <person name="Orphan V.J."/>
        </authorList>
    </citation>
    <scope>NUCLEOTIDE SEQUENCE</scope>
    <source>
        <strain evidence="5">PR6</strain>
    </source>
</reference>
<evidence type="ECO:0000256" key="4">
    <source>
        <dbReference type="ARBA" id="ARBA00023154"/>
    </source>
</evidence>
<dbReference type="PANTHER" id="PTHR43300:SF10">
    <property type="entry name" value="2,3,4,5-TETRAHYDROPYRIDINE-2,6-DICARBOXYLATE N-ACETYLTRANSFERASE"/>
    <property type="match status" value="1"/>
</dbReference>
<keyword evidence="4" id="KW-0457">Lysine biosynthesis</keyword>
<dbReference type="SUPFAM" id="SSF51161">
    <property type="entry name" value="Trimeric LpxA-like enzymes"/>
    <property type="match status" value="1"/>
</dbReference>
<dbReference type="InterPro" id="IPR011004">
    <property type="entry name" value="Trimer_LpxA-like_sf"/>
</dbReference>
<dbReference type="Proteomes" id="UP001200513">
    <property type="component" value="Chromosome"/>
</dbReference>
<dbReference type="EMBL" id="CP084167">
    <property type="protein sequence ID" value="UJG44361.1"/>
    <property type="molecule type" value="Genomic_DNA"/>
</dbReference>
<protein>
    <submittedName>
        <fullName evidence="5">Transferase</fullName>
    </submittedName>
</protein>
<evidence type="ECO:0000313" key="5">
    <source>
        <dbReference type="EMBL" id="UJG44361.1"/>
    </source>
</evidence>
<dbReference type="Pfam" id="PF14602">
    <property type="entry name" value="Hexapep_2"/>
    <property type="match status" value="1"/>
</dbReference>